<organism evidence="1 2">
    <name type="scientific">Lentinula raphanica</name>
    <dbReference type="NCBI Taxonomy" id="153919"/>
    <lineage>
        <taxon>Eukaryota</taxon>
        <taxon>Fungi</taxon>
        <taxon>Dikarya</taxon>
        <taxon>Basidiomycota</taxon>
        <taxon>Agaricomycotina</taxon>
        <taxon>Agaricomycetes</taxon>
        <taxon>Agaricomycetidae</taxon>
        <taxon>Agaricales</taxon>
        <taxon>Marasmiineae</taxon>
        <taxon>Omphalotaceae</taxon>
        <taxon>Lentinula</taxon>
    </lineage>
</organism>
<dbReference type="AlphaFoldDB" id="A0AA38U846"/>
<name>A0AA38U846_9AGAR</name>
<keyword evidence="2" id="KW-1185">Reference proteome</keyword>
<dbReference type="EMBL" id="MU806610">
    <property type="protein sequence ID" value="KAJ3833926.1"/>
    <property type="molecule type" value="Genomic_DNA"/>
</dbReference>
<reference evidence="1" key="1">
    <citation type="submission" date="2022-08" db="EMBL/GenBank/DDBJ databases">
        <authorList>
            <consortium name="DOE Joint Genome Institute"/>
            <person name="Min B."/>
            <person name="Riley R."/>
            <person name="Sierra-Patev S."/>
            <person name="Naranjo-Ortiz M."/>
            <person name="Looney B."/>
            <person name="Konkel Z."/>
            <person name="Slot J.C."/>
            <person name="Sakamoto Y."/>
            <person name="Steenwyk J.L."/>
            <person name="Rokas A."/>
            <person name="Carro J."/>
            <person name="Camarero S."/>
            <person name="Ferreira P."/>
            <person name="Molpeceres G."/>
            <person name="Ruiz-Duenas F.J."/>
            <person name="Serrano A."/>
            <person name="Henrissat B."/>
            <person name="Drula E."/>
            <person name="Hughes K.W."/>
            <person name="Mata J.L."/>
            <person name="Ishikawa N.K."/>
            <person name="Vargas-Isla R."/>
            <person name="Ushijima S."/>
            <person name="Smith C.A."/>
            <person name="Ahrendt S."/>
            <person name="Andreopoulos W."/>
            <person name="He G."/>
            <person name="Labutti K."/>
            <person name="Lipzen A."/>
            <person name="Ng V."/>
            <person name="Sandor L."/>
            <person name="Barry K."/>
            <person name="Martinez A.T."/>
            <person name="Xiao Y."/>
            <person name="Gibbons J.G."/>
            <person name="Terashima K."/>
            <person name="Hibbett D.S."/>
            <person name="Grigoriev I.V."/>
        </authorList>
    </citation>
    <scope>NUCLEOTIDE SEQUENCE</scope>
    <source>
        <strain evidence="1">TFB9207</strain>
    </source>
</reference>
<protein>
    <submittedName>
        <fullName evidence="1">Uncharacterized protein</fullName>
    </submittedName>
</protein>
<proteinExistence type="predicted"/>
<gene>
    <name evidence="1" type="ORF">F5878DRAFT_497809</name>
</gene>
<accession>A0AA38U846</accession>
<comment type="caution">
    <text evidence="1">The sequence shown here is derived from an EMBL/GenBank/DDBJ whole genome shotgun (WGS) entry which is preliminary data.</text>
</comment>
<sequence>MSEIARDYHASTQDDPSEINIEEKTEHIEVVTNHIKRKLHISQQENLNKCITEEQVHKALMSAKPGKAAGLDGIIVEVWQKLHRRYEKDKKQNPEKPTCNIVAMFTTVFNDIETYGICADTTF</sequence>
<feature type="non-terminal residue" evidence="1">
    <location>
        <position position="123"/>
    </location>
</feature>
<evidence type="ECO:0000313" key="1">
    <source>
        <dbReference type="EMBL" id="KAJ3833926.1"/>
    </source>
</evidence>
<dbReference type="Proteomes" id="UP001163846">
    <property type="component" value="Unassembled WGS sequence"/>
</dbReference>
<evidence type="ECO:0000313" key="2">
    <source>
        <dbReference type="Proteomes" id="UP001163846"/>
    </source>
</evidence>